<dbReference type="Proteomes" id="UP001344251">
    <property type="component" value="Chromosome"/>
</dbReference>
<reference evidence="2 4" key="1">
    <citation type="submission" date="2022-10" db="EMBL/GenBank/DDBJ databases">
        <title>The complete genomes of actinobacterial strains from the NBC collection.</title>
        <authorList>
            <person name="Joergensen T.S."/>
            <person name="Alvarez Arevalo M."/>
            <person name="Sterndorff E.B."/>
            <person name="Faurdal D."/>
            <person name="Vuksanovic O."/>
            <person name="Mourched A.-S."/>
            <person name="Charusanti P."/>
            <person name="Shaw S."/>
            <person name="Blin K."/>
            <person name="Weber T."/>
        </authorList>
    </citation>
    <scope>NUCLEOTIDE SEQUENCE [LARGE SCALE GENOMIC DNA]</scope>
    <source>
        <strain evidence="2 4">NBC 01774</strain>
    </source>
</reference>
<dbReference type="EMBL" id="CP109106">
    <property type="protein sequence ID" value="WSB66502.1"/>
    <property type="molecule type" value="Genomic_DNA"/>
</dbReference>
<sequence>MSTHNLMVLLLAVTALGAVSGVLGLLSYGVARAVGSPATVAIAWGGMVFLGAMTLFIALLNMLVTAVV</sequence>
<keyword evidence="1" id="KW-0812">Transmembrane</keyword>
<gene>
    <name evidence="2" type="ORF">OG863_00025</name>
    <name evidence="3" type="ORF">OG863_40740</name>
</gene>
<organism evidence="2 4">
    <name type="scientific">Streptomyces decoyicus</name>
    <dbReference type="NCBI Taxonomy" id="249567"/>
    <lineage>
        <taxon>Bacteria</taxon>
        <taxon>Bacillati</taxon>
        <taxon>Actinomycetota</taxon>
        <taxon>Actinomycetes</taxon>
        <taxon>Kitasatosporales</taxon>
        <taxon>Streptomycetaceae</taxon>
        <taxon>Streptomyces</taxon>
    </lineage>
</organism>
<protein>
    <submittedName>
        <fullName evidence="2">Uncharacterized protein</fullName>
    </submittedName>
</protein>
<keyword evidence="1" id="KW-1133">Transmembrane helix</keyword>
<evidence type="ECO:0000313" key="2">
    <source>
        <dbReference type="EMBL" id="WSB66502.1"/>
    </source>
</evidence>
<evidence type="ECO:0000313" key="3">
    <source>
        <dbReference type="EMBL" id="WSB73755.1"/>
    </source>
</evidence>
<dbReference type="EMBL" id="CP109106">
    <property type="protein sequence ID" value="WSB73755.1"/>
    <property type="molecule type" value="Genomic_DNA"/>
</dbReference>
<dbReference type="RefSeq" id="WP_326615612.1">
    <property type="nucleotide sequence ID" value="NZ_CP109106.1"/>
</dbReference>
<name>A0ABZ1F871_9ACTN</name>
<feature type="transmembrane region" description="Helical" evidence="1">
    <location>
        <begin position="41"/>
        <end position="64"/>
    </location>
</feature>
<keyword evidence="4" id="KW-1185">Reference proteome</keyword>
<evidence type="ECO:0000256" key="1">
    <source>
        <dbReference type="SAM" id="Phobius"/>
    </source>
</evidence>
<accession>A0ABZ1F871</accession>
<keyword evidence="1" id="KW-0472">Membrane</keyword>
<evidence type="ECO:0000313" key="4">
    <source>
        <dbReference type="Proteomes" id="UP001344251"/>
    </source>
</evidence>
<proteinExistence type="predicted"/>